<dbReference type="Proteomes" id="UP000593568">
    <property type="component" value="Unassembled WGS sequence"/>
</dbReference>
<sequence length="213" mass="24068">MITVGGGEKPIEGGRNNVKWKFCERVIKGGITWLKDHLATKKGNVAPCPSVSTKVRKNIAQQLNEYHNEKIVKQRRKEELEGRIRLGDHGDYGDSDADDEEFTIARHESIRSKIEWEERQRQIARTGQDSIYETEGARLANMDPVLERSKSSKQPKLITIFLKNEKVKLGKAMSMLILYEALPARIAESPFLQPVLQVAAEVGKSVRGPLAYE</sequence>
<comment type="caution">
    <text evidence="1">The sequence shown here is derived from an EMBL/GenBank/DDBJ whole genome shotgun (WGS) entry which is preliminary data.</text>
</comment>
<protein>
    <submittedName>
        <fullName evidence="1">Uncharacterized protein</fullName>
    </submittedName>
</protein>
<accession>A0A7J9FJV5</accession>
<feature type="non-terminal residue" evidence="1">
    <location>
        <position position="213"/>
    </location>
</feature>
<dbReference type="PANTHER" id="PTHR46951">
    <property type="entry name" value="BED-TYPE DOMAIN-CONTAINING PROTEIN"/>
    <property type="match status" value="1"/>
</dbReference>
<keyword evidence="2" id="KW-1185">Reference proteome</keyword>
<name>A0A7J9FJV5_9ROSI</name>
<dbReference type="PANTHER" id="PTHR46951:SF2">
    <property type="entry name" value="BED-TYPE DOMAIN-CONTAINING PROTEIN"/>
    <property type="match status" value="1"/>
</dbReference>
<reference evidence="1 2" key="1">
    <citation type="journal article" date="2019" name="Genome Biol. Evol.">
        <title>Insights into the evolution of the New World diploid cottons (Gossypium, subgenus Houzingenia) based on genome sequencing.</title>
        <authorList>
            <person name="Grover C.E."/>
            <person name="Arick M.A. 2nd"/>
            <person name="Thrash A."/>
            <person name="Conover J.L."/>
            <person name="Sanders W.S."/>
            <person name="Peterson D.G."/>
            <person name="Frelichowski J.E."/>
            <person name="Scheffler J.A."/>
            <person name="Scheffler B.E."/>
            <person name="Wendel J.F."/>
        </authorList>
    </citation>
    <scope>NUCLEOTIDE SEQUENCE [LARGE SCALE GENOMIC DNA]</scope>
    <source>
        <strain evidence="1">8</strain>
        <tissue evidence="1">Leaf</tissue>
    </source>
</reference>
<organism evidence="1 2">
    <name type="scientific">Gossypium trilobum</name>
    <dbReference type="NCBI Taxonomy" id="34281"/>
    <lineage>
        <taxon>Eukaryota</taxon>
        <taxon>Viridiplantae</taxon>
        <taxon>Streptophyta</taxon>
        <taxon>Embryophyta</taxon>
        <taxon>Tracheophyta</taxon>
        <taxon>Spermatophyta</taxon>
        <taxon>Magnoliopsida</taxon>
        <taxon>eudicotyledons</taxon>
        <taxon>Gunneridae</taxon>
        <taxon>Pentapetalae</taxon>
        <taxon>rosids</taxon>
        <taxon>malvids</taxon>
        <taxon>Malvales</taxon>
        <taxon>Malvaceae</taxon>
        <taxon>Malvoideae</taxon>
        <taxon>Gossypium</taxon>
    </lineage>
</organism>
<evidence type="ECO:0000313" key="1">
    <source>
        <dbReference type="EMBL" id="MBA0785600.1"/>
    </source>
</evidence>
<dbReference type="EMBL" id="JABEZW010219351">
    <property type="protein sequence ID" value="MBA0785600.1"/>
    <property type="molecule type" value="Genomic_DNA"/>
</dbReference>
<proteinExistence type="predicted"/>
<dbReference type="AlphaFoldDB" id="A0A7J9FJV5"/>
<evidence type="ECO:0000313" key="2">
    <source>
        <dbReference type="Proteomes" id="UP000593568"/>
    </source>
</evidence>
<gene>
    <name evidence="1" type="ORF">Gotri_027684</name>
</gene>